<sequence length="588" mass="60742">MNRLPVIAALLGAGALLPVPAHAQYVWSDDEVTGGGATANAQASAYGDSMGTQGEQAGGDGAYGEPRRPADAPVRQRLHVSPYIEANQTYTRQIEPGDEDAAFADLAAGVDASVQGRRGGGSVSLRYDRVISYGDDYADSDNISGVARGYAALAPGFTVEAGGLAARTRTDAGGGAALASGQPLDRDREARIYSGYAGPALSTKVGAADVSASYRFGYNRIEEPAVGVVDDTLTVDDVAQESFVHSANARVGVAPGAVLPVGVAMGAGAFQEEVSFSDQRVRDVYGRGDITVPLAPGFAAVGGVGYEYVEISNRDVVRDGAGNPVLDASGRVQTDNSAPRQIAFETEGLIWDVGVVWKPSRRTQFEAHYGRRYDSDTYYGSFGWQASSRTSVNASVYDQVSGFGGTITNSLANLPTGFTASRNSLTGDFTGCVSGTGAEGSASCLGGALSSVRGAVFRNRGGQLAYATSSGRISTSLAVGYDRRSFFGAEGTALAAGNGAVDQSYYAYVGLGAPVDAFSSFSLNGYASHLDQGSSELNDALLLGASAAYSRTLFSNLSARAAISVDTIDSDALDETNASALVGLRYDF</sequence>
<dbReference type="SUPFAM" id="SSF56935">
    <property type="entry name" value="Porins"/>
    <property type="match status" value="1"/>
</dbReference>
<gene>
    <name evidence="3" type="ORF">DL238_11365</name>
</gene>
<evidence type="ECO:0000313" key="3">
    <source>
        <dbReference type="EMBL" id="RDS78140.1"/>
    </source>
</evidence>
<dbReference type="RefSeq" id="WP_115492364.1">
    <property type="nucleotide sequence ID" value="NZ_JACHWW010000001.1"/>
</dbReference>
<keyword evidence="4" id="KW-1185">Reference proteome</keyword>
<dbReference type="OrthoDB" id="7416805at2"/>
<feature type="signal peptide" evidence="2">
    <location>
        <begin position="1"/>
        <end position="23"/>
    </location>
</feature>
<evidence type="ECO:0000256" key="2">
    <source>
        <dbReference type="SAM" id="SignalP"/>
    </source>
</evidence>
<evidence type="ECO:0000256" key="1">
    <source>
        <dbReference type="SAM" id="MobiDB-lite"/>
    </source>
</evidence>
<dbReference type="Proteomes" id="UP000254101">
    <property type="component" value="Unassembled WGS sequence"/>
</dbReference>
<keyword evidence="2" id="KW-0732">Signal</keyword>
<reference evidence="3 4" key="1">
    <citation type="submission" date="2018-07" db="EMBL/GenBank/DDBJ databases">
        <title>Erythrobacter nanhaiensis sp. nov., a novel member of the genus Erythrobacter isolated from the South China Sea.</title>
        <authorList>
            <person name="Chen X."/>
            <person name="Liu J."/>
        </authorList>
    </citation>
    <scope>NUCLEOTIDE SEQUENCE [LARGE SCALE GENOMIC DNA]</scope>
    <source>
        <strain evidence="3 4">S-5</strain>
    </source>
</reference>
<name>A0A395LUN3_9SPHN</name>
<comment type="caution">
    <text evidence="3">The sequence shown here is derived from an EMBL/GenBank/DDBJ whole genome shotgun (WGS) entry which is preliminary data.</text>
</comment>
<dbReference type="EMBL" id="QRBB01000001">
    <property type="protein sequence ID" value="RDS78140.1"/>
    <property type="molecule type" value="Genomic_DNA"/>
</dbReference>
<feature type="region of interest" description="Disordered" evidence="1">
    <location>
        <begin position="46"/>
        <end position="71"/>
    </location>
</feature>
<accession>A0A395LUN3</accession>
<protein>
    <submittedName>
        <fullName evidence="3">Preprotein translocase subunit YajC</fullName>
    </submittedName>
</protein>
<dbReference type="AlphaFoldDB" id="A0A395LUN3"/>
<evidence type="ECO:0000313" key="4">
    <source>
        <dbReference type="Proteomes" id="UP000254101"/>
    </source>
</evidence>
<feature type="chain" id="PRO_5017359339" evidence="2">
    <location>
        <begin position="24"/>
        <end position="588"/>
    </location>
</feature>
<proteinExistence type="predicted"/>
<organism evidence="3 4">
    <name type="scientific">Alteriqipengyuania lutimaris</name>
    <dbReference type="NCBI Taxonomy" id="1538146"/>
    <lineage>
        <taxon>Bacteria</taxon>
        <taxon>Pseudomonadati</taxon>
        <taxon>Pseudomonadota</taxon>
        <taxon>Alphaproteobacteria</taxon>
        <taxon>Sphingomonadales</taxon>
        <taxon>Erythrobacteraceae</taxon>
        <taxon>Alteriqipengyuania</taxon>
    </lineage>
</organism>